<dbReference type="InterPro" id="IPR016768">
    <property type="entry name" value="UCP019883"/>
</dbReference>
<comment type="caution">
    <text evidence="2">The sequence shown here is derived from an EMBL/GenBank/DDBJ whole genome shotgun (WGS) entry which is preliminary data.</text>
</comment>
<keyword evidence="3" id="KW-1185">Reference proteome</keyword>
<protein>
    <recommendedName>
        <fullName evidence="4">DUF2818 domain-containing protein</fullName>
    </recommendedName>
</protein>
<keyword evidence="1" id="KW-1133">Transmembrane helix</keyword>
<evidence type="ECO:0000256" key="1">
    <source>
        <dbReference type="SAM" id="Phobius"/>
    </source>
</evidence>
<proteinExistence type="predicted"/>
<evidence type="ECO:0008006" key="4">
    <source>
        <dbReference type="Google" id="ProtNLM"/>
    </source>
</evidence>
<evidence type="ECO:0000313" key="3">
    <source>
        <dbReference type="Proteomes" id="UP001268089"/>
    </source>
</evidence>
<dbReference type="EMBL" id="JAVDXO010000007">
    <property type="protein sequence ID" value="MDR7307752.1"/>
    <property type="molecule type" value="Genomic_DNA"/>
</dbReference>
<gene>
    <name evidence="2" type="ORF">J2X15_003056</name>
</gene>
<sequence>MGNSFSVGALVVLALLGANLPFFTEKLMGVLPVAQRKSLGLRLLELLLWYGVTGAVGAGLEKHAGQITPQGWEFFAITWALFMTFAFPGFVYRYLLKRRD</sequence>
<feature type="transmembrane region" description="Helical" evidence="1">
    <location>
        <begin position="6"/>
        <end position="23"/>
    </location>
</feature>
<organism evidence="2 3">
    <name type="scientific">Rhodoferax saidenbachensis</name>
    <dbReference type="NCBI Taxonomy" id="1484693"/>
    <lineage>
        <taxon>Bacteria</taxon>
        <taxon>Pseudomonadati</taxon>
        <taxon>Pseudomonadota</taxon>
        <taxon>Betaproteobacteria</taxon>
        <taxon>Burkholderiales</taxon>
        <taxon>Comamonadaceae</taxon>
        <taxon>Rhodoferax</taxon>
    </lineage>
</organism>
<reference evidence="2 3" key="1">
    <citation type="submission" date="2023-07" db="EMBL/GenBank/DDBJ databases">
        <title>Sorghum-associated microbial communities from plants grown in Nebraska, USA.</title>
        <authorList>
            <person name="Schachtman D."/>
        </authorList>
    </citation>
    <scope>NUCLEOTIDE SEQUENCE [LARGE SCALE GENOMIC DNA]</scope>
    <source>
        <strain evidence="2 3">BE308</strain>
    </source>
</reference>
<feature type="transmembrane region" description="Helical" evidence="1">
    <location>
        <begin position="43"/>
        <end position="60"/>
    </location>
</feature>
<dbReference type="PIRSF" id="PIRSF019883">
    <property type="entry name" value="UCP019883"/>
    <property type="match status" value="1"/>
</dbReference>
<keyword evidence="1" id="KW-0812">Transmembrane</keyword>
<dbReference type="RefSeq" id="WP_310344230.1">
    <property type="nucleotide sequence ID" value="NZ_JAVDXO010000007.1"/>
</dbReference>
<feature type="transmembrane region" description="Helical" evidence="1">
    <location>
        <begin position="72"/>
        <end position="95"/>
    </location>
</feature>
<keyword evidence="1" id="KW-0472">Membrane</keyword>
<evidence type="ECO:0000313" key="2">
    <source>
        <dbReference type="EMBL" id="MDR7307752.1"/>
    </source>
</evidence>
<dbReference type="Proteomes" id="UP001268089">
    <property type="component" value="Unassembled WGS sequence"/>
</dbReference>
<accession>A0ABU1ZQC0</accession>
<dbReference type="Pfam" id="PF10993">
    <property type="entry name" value="DUF2818"/>
    <property type="match status" value="1"/>
</dbReference>
<name>A0ABU1ZQC0_9BURK</name>